<proteinExistence type="inferred from homology"/>
<feature type="region of interest" description="Disordered" evidence="10">
    <location>
        <begin position="565"/>
        <end position="587"/>
    </location>
</feature>
<evidence type="ECO:0000256" key="6">
    <source>
        <dbReference type="ARBA" id="ARBA00022833"/>
    </source>
</evidence>
<gene>
    <name evidence="12" type="ORF">TASK_LOCUS2166</name>
</gene>
<dbReference type="InterPro" id="IPR017907">
    <property type="entry name" value="Znf_RING_CS"/>
</dbReference>
<dbReference type="Proteomes" id="UP000282613">
    <property type="component" value="Unassembled WGS sequence"/>
</dbReference>
<evidence type="ECO:0000256" key="4">
    <source>
        <dbReference type="ARBA" id="ARBA00022723"/>
    </source>
</evidence>
<sequence length="587" mass="66010">MERFVLWFIPIKLLEIVDDQHYSFVETSPFRRPSGRENYQHFLNGNMEFGFERRNSFRTEGFAKAVIGVEEVDYVAANCQLLITPTKESEEVYRNPDVRVPWSDVLVVRCYQTEESVCPICLDAPVLPRMGPCGHIYCYLCVSCYISFENDTSCKQCAVCGVQLRTNDLRRVRLFPSHVPKVGDVVRLELMRRHKRSIFPMVASEGQGDQENGGREANVASRFLSRLVVAKREDISDLVDGDIATMKALLAEGQLEEADEQRFIIAKRILRKLMAEKRAMEDVTVLTSDEVSSVPEGTAAEDYFFYYQEVSGHDVYLHSMNWRCLVEDFGLSNLPQEIRGKVVEVETYTMSLTLRSRYRHLRHLPLGRAFHLIEIEFESPIISSEALLLVSDMLTMRQHRREQKEARERSLTRAKEAAEDLLLSLPAESRSLVRTSWAQMVPTDEDFVPLDVAMAEVLSSSRCYSSSALQSLMPSFNSSASLSSATAVASGVYVHRVESPERVKATSSWLDVASRGQSIGAGSITAAAAATSTTTTCPVWSSSQAASHTPNFSAFAHDLSTVSPGNAREAVSVPRSRRRKRRAKRTE</sequence>
<dbReference type="AlphaFoldDB" id="A0A0R3VXM1"/>
<keyword evidence="6" id="KW-0862">Zinc</keyword>
<dbReference type="GO" id="GO:0000976">
    <property type="term" value="F:transcription cis-regulatory region binding"/>
    <property type="evidence" value="ECO:0007669"/>
    <property type="project" value="TreeGrafter"/>
</dbReference>
<evidence type="ECO:0000313" key="12">
    <source>
        <dbReference type="EMBL" id="VDK24477.1"/>
    </source>
</evidence>
<evidence type="ECO:0000256" key="7">
    <source>
        <dbReference type="ARBA" id="ARBA00035131"/>
    </source>
</evidence>
<organism evidence="14">
    <name type="scientific">Taenia asiatica</name>
    <name type="common">Asian tapeworm</name>
    <dbReference type="NCBI Taxonomy" id="60517"/>
    <lineage>
        <taxon>Eukaryota</taxon>
        <taxon>Metazoa</taxon>
        <taxon>Spiralia</taxon>
        <taxon>Lophotrochozoa</taxon>
        <taxon>Platyhelminthes</taxon>
        <taxon>Cestoda</taxon>
        <taxon>Eucestoda</taxon>
        <taxon>Cyclophyllidea</taxon>
        <taxon>Taeniidae</taxon>
        <taxon>Taenia</taxon>
    </lineage>
</organism>
<keyword evidence="13" id="KW-1185">Reference proteome</keyword>
<evidence type="ECO:0000256" key="10">
    <source>
        <dbReference type="SAM" id="MobiDB-lite"/>
    </source>
</evidence>
<dbReference type="InterPro" id="IPR039739">
    <property type="entry name" value="MAG2/RNF10"/>
</dbReference>
<dbReference type="EMBL" id="UYRS01001119">
    <property type="protein sequence ID" value="VDK24477.1"/>
    <property type="molecule type" value="Genomic_DNA"/>
</dbReference>
<evidence type="ECO:0000256" key="3">
    <source>
        <dbReference type="ARBA" id="ARBA00022490"/>
    </source>
</evidence>
<reference evidence="14" key="1">
    <citation type="submission" date="2017-02" db="UniProtKB">
        <authorList>
            <consortium name="WormBaseParasite"/>
        </authorList>
    </citation>
    <scope>IDENTIFICATION</scope>
</reference>
<keyword evidence="4" id="KW-0479">Metal-binding</keyword>
<keyword evidence="3" id="KW-0963">Cytoplasm</keyword>
<dbReference type="InterPro" id="IPR018957">
    <property type="entry name" value="Znf_C3HC4_RING-type"/>
</dbReference>
<evidence type="ECO:0000256" key="8">
    <source>
        <dbReference type="ARBA" id="ARBA00035390"/>
    </source>
</evidence>
<dbReference type="GO" id="GO:0005737">
    <property type="term" value="C:cytoplasm"/>
    <property type="evidence" value="ECO:0007669"/>
    <property type="project" value="UniProtKB-SubCell"/>
</dbReference>
<evidence type="ECO:0000256" key="5">
    <source>
        <dbReference type="ARBA" id="ARBA00022771"/>
    </source>
</evidence>
<dbReference type="SMART" id="SM00184">
    <property type="entry name" value="RING"/>
    <property type="match status" value="1"/>
</dbReference>
<dbReference type="SUPFAM" id="SSF57850">
    <property type="entry name" value="RING/U-box"/>
    <property type="match status" value="1"/>
</dbReference>
<feature type="compositionally biased region" description="Basic residues" evidence="10">
    <location>
        <begin position="575"/>
        <end position="587"/>
    </location>
</feature>
<protein>
    <recommendedName>
        <fullName evidence="7">E3 ubiquitin-protein ligase RNF10</fullName>
    </recommendedName>
    <alternativeName>
        <fullName evidence="8">RING finger protein 10</fullName>
    </alternativeName>
</protein>
<reference evidence="12 13" key="2">
    <citation type="submission" date="2018-11" db="EMBL/GenBank/DDBJ databases">
        <authorList>
            <consortium name="Pathogen Informatics"/>
        </authorList>
    </citation>
    <scope>NUCLEOTIDE SEQUENCE [LARGE SCALE GENOMIC DNA]</scope>
</reference>
<evidence type="ECO:0000256" key="9">
    <source>
        <dbReference type="PROSITE-ProRule" id="PRU00175"/>
    </source>
</evidence>
<accession>A0A0R3VXM1</accession>
<evidence type="ECO:0000313" key="14">
    <source>
        <dbReference type="WBParaSite" id="TASK_0000216501-mRNA-1"/>
    </source>
</evidence>
<dbReference type="Gene3D" id="3.30.40.10">
    <property type="entry name" value="Zinc/RING finger domain, C3HC4 (zinc finger)"/>
    <property type="match status" value="1"/>
</dbReference>
<comment type="similarity">
    <text evidence="2">Belongs to the RNF10 family.</text>
</comment>
<dbReference type="PROSITE" id="PS50089">
    <property type="entry name" value="ZF_RING_2"/>
    <property type="match status" value="1"/>
</dbReference>
<dbReference type="PROSITE" id="PS00518">
    <property type="entry name" value="ZF_RING_1"/>
    <property type="match status" value="1"/>
</dbReference>
<dbReference type="WBParaSite" id="TASK_0000216501-mRNA-1">
    <property type="protein sequence ID" value="TASK_0000216501-mRNA-1"/>
    <property type="gene ID" value="TASK_0000216501"/>
</dbReference>
<evidence type="ECO:0000256" key="2">
    <source>
        <dbReference type="ARBA" id="ARBA00008117"/>
    </source>
</evidence>
<evidence type="ECO:0000259" key="11">
    <source>
        <dbReference type="PROSITE" id="PS50089"/>
    </source>
</evidence>
<dbReference type="OrthoDB" id="302966at2759"/>
<comment type="subcellular location">
    <subcellularLocation>
        <location evidence="1">Cytoplasm</location>
    </subcellularLocation>
</comment>
<dbReference type="STRING" id="60517.A0A0R3VXM1"/>
<evidence type="ECO:0000256" key="1">
    <source>
        <dbReference type="ARBA" id="ARBA00004496"/>
    </source>
</evidence>
<dbReference type="PANTHER" id="PTHR12983">
    <property type="entry name" value="RING FINGER 10 FAMILY MEMBER"/>
    <property type="match status" value="1"/>
</dbReference>
<dbReference type="Pfam" id="PF00097">
    <property type="entry name" value="zf-C3HC4"/>
    <property type="match status" value="1"/>
</dbReference>
<feature type="domain" description="RING-type" evidence="11">
    <location>
        <begin position="118"/>
        <end position="160"/>
    </location>
</feature>
<keyword evidence="5 9" id="KW-0863">Zinc-finger</keyword>
<name>A0A0R3VXM1_TAEAS</name>
<evidence type="ECO:0000313" key="13">
    <source>
        <dbReference type="Proteomes" id="UP000282613"/>
    </source>
</evidence>
<dbReference type="PANTHER" id="PTHR12983:SF9">
    <property type="entry name" value="E3 UBIQUITIN-PROTEIN LIGASE RNF10"/>
    <property type="match status" value="1"/>
</dbReference>
<dbReference type="InterPro" id="IPR013083">
    <property type="entry name" value="Znf_RING/FYVE/PHD"/>
</dbReference>
<dbReference type="GO" id="GO:0045944">
    <property type="term" value="P:positive regulation of transcription by RNA polymerase II"/>
    <property type="evidence" value="ECO:0007669"/>
    <property type="project" value="TreeGrafter"/>
</dbReference>
<dbReference type="GO" id="GO:0008270">
    <property type="term" value="F:zinc ion binding"/>
    <property type="evidence" value="ECO:0007669"/>
    <property type="project" value="UniProtKB-KW"/>
</dbReference>
<dbReference type="InterPro" id="IPR001841">
    <property type="entry name" value="Znf_RING"/>
</dbReference>